<comment type="caution">
    <text evidence="6">The sequence shown here is derived from an EMBL/GenBank/DDBJ whole genome shotgun (WGS) entry which is preliminary data.</text>
</comment>
<dbReference type="Gene3D" id="1.10.10.10">
    <property type="entry name" value="Winged helix-like DNA-binding domain superfamily/Winged helix DNA-binding domain"/>
    <property type="match status" value="1"/>
</dbReference>
<gene>
    <name evidence="6" type="ORF">IQ251_06930</name>
</gene>
<dbReference type="GO" id="GO:0003677">
    <property type="term" value="F:DNA binding"/>
    <property type="evidence" value="ECO:0007669"/>
    <property type="project" value="UniProtKB-KW"/>
</dbReference>
<name>A0A929B6P4_9PSEU</name>
<evidence type="ECO:0000313" key="7">
    <source>
        <dbReference type="Proteomes" id="UP000598360"/>
    </source>
</evidence>
<dbReference type="GO" id="GO:0003700">
    <property type="term" value="F:DNA-binding transcription factor activity"/>
    <property type="evidence" value="ECO:0007669"/>
    <property type="project" value="InterPro"/>
</dbReference>
<dbReference type="PROSITE" id="PS51464">
    <property type="entry name" value="SIS"/>
    <property type="match status" value="1"/>
</dbReference>
<dbReference type="AlphaFoldDB" id="A0A929B6P4"/>
<evidence type="ECO:0000256" key="2">
    <source>
        <dbReference type="ARBA" id="ARBA00023125"/>
    </source>
</evidence>
<evidence type="ECO:0000259" key="5">
    <source>
        <dbReference type="PROSITE" id="PS51464"/>
    </source>
</evidence>
<dbReference type="PANTHER" id="PTHR30514">
    <property type="entry name" value="GLUCOKINASE"/>
    <property type="match status" value="1"/>
</dbReference>
<keyword evidence="1" id="KW-0805">Transcription regulation</keyword>
<dbReference type="InterPro" id="IPR046348">
    <property type="entry name" value="SIS_dom_sf"/>
</dbReference>
<dbReference type="Proteomes" id="UP000598360">
    <property type="component" value="Unassembled WGS sequence"/>
</dbReference>
<sequence>MGSDATSSIGATSPLVTIRSLLPGLARAEQRVAKIVLDGPETIARRSITEVAEAAATSETTVTRFCKAIGVGGYPDLRIALAAETARASPRDRRLGGDIEPDDDLAAVVAKVGYADAMAVEETVGQLDRDALQRVVDAIGRARRIDIYGVGASAFVALDLQQKLHRIGLTCFAWSDTHNALTSAAVLGQDDLAIGISHSGATSETGEALRQAARSGATTAVLTNFARSPLTEVVDEVLTTAVRESGYRSGAMASRIGQLAVVDCLFVAVAQSRMERTESALEATFEAVRDHRLDARPDRRRHREQG</sequence>
<feature type="domain" description="HTH rpiR-type" evidence="4">
    <location>
        <begin position="12"/>
        <end position="88"/>
    </location>
</feature>
<dbReference type="InterPro" id="IPR047640">
    <property type="entry name" value="RpiR-like"/>
</dbReference>
<dbReference type="Gene3D" id="3.40.50.10490">
    <property type="entry name" value="Glucose-6-phosphate isomerase like protein, domain 1"/>
    <property type="match status" value="1"/>
</dbReference>
<keyword evidence="7" id="KW-1185">Reference proteome</keyword>
<dbReference type="PROSITE" id="PS51071">
    <property type="entry name" value="HTH_RPIR"/>
    <property type="match status" value="1"/>
</dbReference>
<keyword evidence="2" id="KW-0238">DNA-binding</keyword>
<dbReference type="InterPro" id="IPR000281">
    <property type="entry name" value="HTH_RpiR"/>
</dbReference>
<evidence type="ECO:0000259" key="4">
    <source>
        <dbReference type="PROSITE" id="PS51071"/>
    </source>
</evidence>
<dbReference type="InterPro" id="IPR036388">
    <property type="entry name" value="WH-like_DNA-bd_sf"/>
</dbReference>
<evidence type="ECO:0000256" key="3">
    <source>
        <dbReference type="ARBA" id="ARBA00023163"/>
    </source>
</evidence>
<dbReference type="EMBL" id="JADEYC010000009">
    <property type="protein sequence ID" value="MBE9374179.1"/>
    <property type="molecule type" value="Genomic_DNA"/>
</dbReference>
<dbReference type="GO" id="GO:0097367">
    <property type="term" value="F:carbohydrate derivative binding"/>
    <property type="evidence" value="ECO:0007669"/>
    <property type="project" value="InterPro"/>
</dbReference>
<dbReference type="RefSeq" id="WP_193927604.1">
    <property type="nucleotide sequence ID" value="NZ_JADEYC010000009.1"/>
</dbReference>
<proteinExistence type="predicted"/>
<dbReference type="Pfam" id="PF01418">
    <property type="entry name" value="HTH_6"/>
    <property type="match status" value="1"/>
</dbReference>
<feature type="domain" description="SIS" evidence="5">
    <location>
        <begin position="135"/>
        <end position="275"/>
    </location>
</feature>
<dbReference type="SUPFAM" id="SSF46689">
    <property type="entry name" value="Homeodomain-like"/>
    <property type="match status" value="1"/>
</dbReference>
<dbReference type="SUPFAM" id="SSF53697">
    <property type="entry name" value="SIS domain"/>
    <property type="match status" value="1"/>
</dbReference>
<dbReference type="InterPro" id="IPR035472">
    <property type="entry name" value="RpiR-like_SIS"/>
</dbReference>
<organism evidence="6 7">
    <name type="scientific">Saccharopolyspora montiporae</name>
    <dbReference type="NCBI Taxonomy" id="2781240"/>
    <lineage>
        <taxon>Bacteria</taxon>
        <taxon>Bacillati</taxon>
        <taxon>Actinomycetota</taxon>
        <taxon>Actinomycetes</taxon>
        <taxon>Pseudonocardiales</taxon>
        <taxon>Pseudonocardiaceae</taxon>
        <taxon>Saccharopolyspora</taxon>
    </lineage>
</organism>
<dbReference type="InterPro" id="IPR001347">
    <property type="entry name" value="SIS_dom"/>
</dbReference>
<keyword evidence="3" id="KW-0804">Transcription</keyword>
<dbReference type="PANTHER" id="PTHR30514:SF1">
    <property type="entry name" value="HTH-TYPE TRANSCRIPTIONAL REGULATOR HEXR-RELATED"/>
    <property type="match status" value="1"/>
</dbReference>
<evidence type="ECO:0000256" key="1">
    <source>
        <dbReference type="ARBA" id="ARBA00023015"/>
    </source>
</evidence>
<evidence type="ECO:0000313" key="6">
    <source>
        <dbReference type="EMBL" id="MBE9374179.1"/>
    </source>
</evidence>
<dbReference type="GO" id="GO:1901135">
    <property type="term" value="P:carbohydrate derivative metabolic process"/>
    <property type="evidence" value="ECO:0007669"/>
    <property type="project" value="InterPro"/>
</dbReference>
<dbReference type="InterPro" id="IPR009057">
    <property type="entry name" value="Homeodomain-like_sf"/>
</dbReference>
<accession>A0A929B6P4</accession>
<protein>
    <submittedName>
        <fullName evidence="6">MurR/RpiR family transcriptional regulator</fullName>
    </submittedName>
</protein>
<reference evidence="6" key="1">
    <citation type="submission" date="2020-10" db="EMBL/GenBank/DDBJ databases">
        <title>Diversity and distribution of actinomycetes associated with coral in the coast of Hainan.</title>
        <authorList>
            <person name="Li F."/>
        </authorList>
    </citation>
    <scope>NUCLEOTIDE SEQUENCE</scope>
    <source>
        <strain evidence="6">HNM0983</strain>
    </source>
</reference>
<dbReference type="Pfam" id="PF01380">
    <property type="entry name" value="SIS"/>
    <property type="match status" value="1"/>
</dbReference>
<dbReference type="CDD" id="cd05013">
    <property type="entry name" value="SIS_RpiR"/>
    <property type="match status" value="1"/>
</dbReference>